<dbReference type="AlphaFoldDB" id="A0A2X2JRW8"/>
<name>A0A2X2JRW8_SPHMU</name>
<dbReference type="GeneID" id="97180279"/>
<dbReference type="InterPro" id="IPR011004">
    <property type="entry name" value="Trimer_LpxA-like_sf"/>
</dbReference>
<protein>
    <recommendedName>
        <fullName evidence="1">DUF4954 domain-containing protein</fullName>
    </recommendedName>
</protein>
<proteinExistence type="predicted"/>
<dbReference type="Proteomes" id="UP000251241">
    <property type="component" value="Unassembled WGS sequence"/>
</dbReference>
<evidence type="ECO:0000313" key="3">
    <source>
        <dbReference type="Proteomes" id="UP000251241"/>
    </source>
</evidence>
<dbReference type="InterPro" id="IPR032533">
    <property type="entry name" value="DUF4954"/>
</dbReference>
<sequence length="726" mass="82467">MSVLKKKPLEQLGYGFIPDEFIPAGQDEYTLRFQQNPRNDYRDLTETEIQQLIHNGNWSSDWTKVKVSAVFDPNQVQHCKFYGLVRIGNLSPSYLDYRNLQLPIGLYHSTIISSDFGDDVAVHYVGYLSYFIVGNEVLLSQIKEMETGSTAKFGNGILRDGEESEKRIELELCNENGARSVYPFDGMQAADVYLWTRNRHDHALQQRFGELTDQKFGSQRGYYSQIGDRCVIKNTLTIKNVKIGTDVYIKGVSKLKNVTVNSSQESYTQIGEGCELVNGIIGYGCRIFYGVKAVRFILASYSQLKYGARLINSYLGDNSTISCCEVLNSLIFPAHEQHHNNSFLCAALVMGQSNMAAGATVGSNHNSRAADGEIIAGRGFWPGLCVSLKHNSRFASYCLIVKGDFLHELDIKLPFTLVSNDVQHDQLVLIPGYWFMYNMYALVRNANKYAARDNRHFKNQYFEYDMLAPDTVNEMFEGMDMLALAVADSLHTAAGKDERERIVAGRALLANNMDLKDKTIVLQGAENSRRPTVIQKVGEAYHLYRSFIKYYGVLHLMDALEEGMSLQGIMASLTGRSRTNWENIGGQLIESNALHTFLDDIKSKKIDSWDDIHEFYHDKSKDYPLDKREHALLSLIEVLNLEGMVLSTDKIVSLLDQALGHRIWIGEQIYKSRAKDYKNQFKNMVYANDEERDIVVGKLEDNSFINQQQKELEIFKIRVANLKGQF</sequence>
<organism evidence="2 3">
    <name type="scientific">Sphingobacterium multivorum</name>
    <dbReference type="NCBI Taxonomy" id="28454"/>
    <lineage>
        <taxon>Bacteria</taxon>
        <taxon>Pseudomonadati</taxon>
        <taxon>Bacteroidota</taxon>
        <taxon>Sphingobacteriia</taxon>
        <taxon>Sphingobacteriales</taxon>
        <taxon>Sphingobacteriaceae</taxon>
        <taxon>Sphingobacterium</taxon>
    </lineage>
</organism>
<dbReference type="SUPFAM" id="SSF51161">
    <property type="entry name" value="Trimeric LpxA-like enzymes"/>
    <property type="match status" value="1"/>
</dbReference>
<reference evidence="2 3" key="1">
    <citation type="submission" date="2018-06" db="EMBL/GenBank/DDBJ databases">
        <authorList>
            <consortium name="Pathogen Informatics"/>
            <person name="Doyle S."/>
        </authorList>
    </citation>
    <scope>NUCLEOTIDE SEQUENCE [LARGE SCALE GENOMIC DNA]</scope>
    <source>
        <strain evidence="2 3">NCTC11343</strain>
    </source>
</reference>
<dbReference type="RefSeq" id="WP_112376349.1">
    <property type="nucleotide sequence ID" value="NZ_CP069793.1"/>
</dbReference>
<dbReference type="EMBL" id="UAUU01000011">
    <property type="protein sequence ID" value="SPZ94691.1"/>
    <property type="molecule type" value="Genomic_DNA"/>
</dbReference>
<dbReference type="Pfam" id="PF16314">
    <property type="entry name" value="DUF4954"/>
    <property type="match status" value="1"/>
</dbReference>
<evidence type="ECO:0000313" key="2">
    <source>
        <dbReference type="EMBL" id="SPZ94691.1"/>
    </source>
</evidence>
<evidence type="ECO:0000259" key="1">
    <source>
        <dbReference type="Pfam" id="PF16314"/>
    </source>
</evidence>
<gene>
    <name evidence="2" type="ORF">NCTC11343_05501</name>
</gene>
<feature type="domain" description="DUF4954" evidence="1">
    <location>
        <begin position="41"/>
        <end position="483"/>
    </location>
</feature>
<accession>A0A2X2JRW8</accession>
<dbReference type="Gene3D" id="2.160.10.10">
    <property type="entry name" value="Hexapeptide repeat proteins"/>
    <property type="match status" value="1"/>
</dbReference>